<keyword evidence="3" id="KW-1185">Reference proteome</keyword>
<feature type="transmembrane region" description="Helical" evidence="1">
    <location>
        <begin position="32"/>
        <end position="52"/>
    </location>
</feature>
<reference evidence="3" key="1">
    <citation type="journal article" date="2019" name="Int. J. Syst. Evol. Microbiol.">
        <title>The Global Catalogue of Microorganisms (GCM) 10K type strain sequencing project: providing services to taxonomists for standard genome sequencing and annotation.</title>
        <authorList>
            <consortium name="The Broad Institute Genomics Platform"/>
            <consortium name="The Broad Institute Genome Sequencing Center for Infectious Disease"/>
            <person name="Wu L."/>
            <person name="Ma J."/>
        </authorList>
    </citation>
    <scope>NUCLEOTIDE SEQUENCE [LARGE SCALE GENOMIC DNA]</scope>
    <source>
        <strain evidence="3">JCM 17563</strain>
    </source>
</reference>
<keyword evidence="1" id="KW-1133">Transmembrane helix</keyword>
<comment type="caution">
    <text evidence="2">The sequence shown here is derived from an EMBL/GenBank/DDBJ whole genome shotgun (WGS) entry which is preliminary data.</text>
</comment>
<dbReference type="RefSeq" id="WP_344706681.1">
    <property type="nucleotide sequence ID" value="NZ_BAABBQ010000001.1"/>
</dbReference>
<sequence>MADEISSSETRVEWDGFHRVERSVRRPSKTEVLKRSAMCVGTLTATWLFFRLVIGQEIASSESLWGGLIGVIIANAIWAFRGWVLIEG</sequence>
<evidence type="ECO:0000313" key="3">
    <source>
        <dbReference type="Proteomes" id="UP001500235"/>
    </source>
</evidence>
<dbReference type="Proteomes" id="UP001500235">
    <property type="component" value="Unassembled WGS sequence"/>
</dbReference>
<proteinExistence type="predicted"/>
<evidence type="ECO:0000256" key="1">
    <source>
        <dbReference type="SAM" id="Phobius"/>
    </source>
</evidence>
<protein>
    <submittedName>
        <fullName evidence="2">Uncharacterized protein</fullName>
    </submittedName>
</protein>
<name>A0ABP7STA4_9SPHN</name>
<organism evidence="2 3">
    <name type="scientific">Sphingomonas swuensis</name>
    <dbReference type="NCBI Taxonomy" id="977800"/>
    <lineage>
        <taxon>Bacteria</taxon>
        <taxon>Pseudomonadati</taxon>
        <taxon>Pseudomonadota</taxon>
        <taxon>Alphaproteobacteria</taxon>
        <taxon>Sphingomonadales</taxon>
        <taxon>Sphingomonadaceae</taxon>
        <taxon>Sphingomonas</taxon>
    </lineage>
</organism>
<dbReference type="EMBL" id="BAABBQ010000001">
    <property type="protein sequence ID" value="GAA4016293.1"/>
    <property type="molecule type" value="Genomic_DNA"/>
</dbReference>
<evidence type="ECO:0000313" key="2">
    <source>
        <dbReference type="EMBL" id="GAA4016293.1"/>
    </source>
</evidence>
<feature type="transmembrane region" description="Helical" evidence="1">
    <location>
        <begin position="64"/>
        <end position="86"/>
    </location>
</feature>
<keyword evidence="1" id="KW-0472">Membrane</keyword>
<accession>A0ABP7STA4</accession>
<keyword evidence="1" id="KW-0812">Transmembrane</keyword>
<gene>
    <name evidence="2" type="ORF">GCM10022280_14090</name>
</gene>